<name>A0A834MTB1_VESGE</name>
<dbReference type="EMBL" id="JACSDZ010000017">
    <property type="protein sequence ID" value="KAF7384587.1"/>
    <property type="molecule type" value="Genomic_DNA"/>
</dbReference>
<evidence type="ECO:0000313" key="2">
    <source>
        <dbReference type="Proteomes" id="UP000617340"/>
    </source>
</evidence>
<organism evidence="1 2">
    <name type="scientific">Vespula germanica</name>
    <name type="common">German yellow jacket</name>
    <name type="synonym">Paravespula germanica</name>
    <dbReference type="NCBI Taxonomy" id="30212"/>
    <lineage>
        <taxon>Eukaryota</taxon>
        <taxon>Metazoa</taxon>
        <taxon>Ecdysozoa</taxon>
        <taxon>Arthropoda</taxon>
        <taxon>Hexapoda</taxon>
        <taxon>Insecta</taxon>
        <taxon>Pterygota</taxon>
        <taxon>Neoptera</taxon>
        <taxon>Endopterygota</taxon>
        <taxon>Hymenoptera</taxon>
        <taxon>Apocrita</taxon>
        <taxon>Aculeata</taxon>
        <taxon>Vespoidea</taxon>
        <taxon>Vespidae</taxon>
        <taxon>Vespinae</taxon>
        <taxon>Vespula</taxon>
    </lineage>
</organism>
<gene>
    <name evidence="1" type="ORF">HZH68_014199</name>
</gene>
<comment type="caution">
    <text evidence="1">The sequence shown here is derived from an EMBL/GenBank/DDBJ whole genome shotgun (WGS) entry which is preliminary data.</text>
</comment>
<dbReference type="Proteomes" id="UP000617340">
    <property type="component" value="Unassembled WGS sequence"/>
</dbReference>
<proteinExistence type="predicted"/>
<keyword evidence="2" id="KW-1185">Reference proteome</keyword>
<sequence>METAVDNFTTLIQEAGWHTTKQMENNHYKNSYPKYILSKIKQKASVPYGSILELTLHILYTRPISLLHQIHYSHLPTTFVDTTILAIYEDPEKASQIIQTYIQELEQWTAHGLQTYLETTYIQLLCKAIIKPIWIYGIQLMTTKSHIQKLESLQAIILKTVVNAPWYICNDEICKDLNMLSVSDEIGRRLCENYKNLDQHPNATAKELYSFNQPRRLCRKYSIDLLT</sequence>
<dbReference type="AlphaFoldDB" id="A0A834MTB1"/>
<protein>
    <submittedName>
        <fullName evidence="1">Uncharacterized protein</fullName>
    </submittedName>
</protein>
<accession>A0A834MTB1</accession>
<evidence type="ECO:0000313" key="1">
    <source>
        <dbReference type="EMBL" id="KAF7384587.1"/>
    </source>
</evidence>
<reference evidence="1" key="1">
    <citation type="journal article" date="2020" name="G3 (Bethesda)">
        <title>High-Quality Assemblies for Three Invasive Social Wasps from the &lt;i&gt;Vespula&lt;/i&gt; Genus.</title>
        <authorList>
            <person name="Harrop T.W.R."/>
            <person name="Guhlin J."/>
            <person name="McLaughlin G.M."/>
            <person name="Permina E."/>
            <person name="Stockwell P."/>
            <person name="Gilligan J."/>
            <person name="Le Lec M.F."/>
            <person name="Gruber M.A.M."/>
            <person name="Quinn O."/>
            <person name="Lovegrove M."/>
            <person name="Duncan E.J."/>
            <person name="Remnant E.J."/>
            <person name="Van Eeckhoven J."/>
            <person name="Graham B."/>
            <person name="Knapp R.A."/>
            <person name="Langford K.W."/>
            <person name="Kronenberg Z."/>
            <person name="Press M.O."/>
            <person name="Eacker S.M."/>
            <person name="Wilson-Rankin E.E."/>
            <person name="Purcell J."/>
            <person name="Lester P.J."/>
            <person name="Dearden P.K."/>
        </authorList>
    </citation>
    <scope>NUCLEOTIDE SEQUENCE</scope>
    <source>
        <strain evidence="1">Linc-1</strain>
    </source>
</reference>